<protein>
    <submittedName>
        <fullName evidence="6">Serine protease AprX</fullName>
        <ecNumber evidence="6">3.4.21.-</ecNumber>
    </submittedName>
</protein>
<dbReference type="Gene3D" id="3.40.50.200">
    <property type="entry name" value="Peptidase S8/S53 domain"/>
    <property type="match status" value="1"/>
</dbReference>
<dbReference type="AlphaFoldDB" id="A0A644Y222"/>
<dbReference type="InterPro" id="IPR015500">
    <property type="entry name" value="Peptidase_S8_subtilisin-rel"/>
</dbReference>
<comment type="caution">
    <text evidence="6">The sequence shown here is derived from an EMBL/GenBank/DDBJ whole genome shotgun (WGS) entry which is preliminary data.</text>
</comment>
<keyword evidence="3 6" id="KW-0378">Hydrolase</keyword>
<evidence type="ECO:0000259" key="5">
    <source>
        <dbReference type="Pfam" id="PF00082"/>
    </source>
</evidence>
<dbReference type="GO" id="GO:0006508">
    <property type="term" value="P:proteolysis"/>
    <property type="evidence" value="ECO:0007669"/>
    <property type="project" value="UniProtKB-KW"/>
</dbReference>
<dbReference type="PANTHER" id="PTHR43806:SF65">
    <property type="entry name" value="SERINE PROTEASE APRX"/>
    <property type="match status" value="1"/>
</dbReference>
<dbReference type="PANTHER" id="PTHR43806">
    <property type="entry name" value="PEPTIDASE S8"/>
    <property type="match status" value="1"/>
</dbReference>
<evidence type="ECO:0000256" key="1">
    <source>
        <dbReference type="ARBA" id="ARBA00011073"/>
    </source>
</evidence>
<dbReference type="PROSITE" id="PS00138">
    <property type="entry name" value="SUBTILASE_SER"/>
    <property type="match status" value="1"/>
</dbReference>
<dbReference type="InterPro" id="IPR022398">
    <property type="entry name" value="Peptidase_S8_His-AS"/>
</dbReference>
<dbReference type="PROSITE" id="PS00137">
    <property type="entry name" value="SUBTILASE_HIS"/>
    <property type="match status" value="1"/>
</dbReference>
<keyword evidence="2 6" id="KW-0645">Protease</keyword>
<dbReference type="InterPro" id="IPR036852">
    <property type="entry name" value="Peptidase_S8/S53_dom_sf"/>
</dbReference>
<dbReference type="GO" id="GO:0004252">
    <property type="term" value="F:serine-type endopeptidase activity"/>
    <property type="evidence" value="ECO:0007669"/>
    <property type="project" value="InterPro"/>
</dbReference>
<dbReference type="PROSITE" id="PS51892">
    <property type="entry name" value="SUBTILASE"/>
    <property type="match status" value="1"/>
</dbReference>
<feature type="domain" description="Peptidase S8/S53" evidence="5">
    <location>
        <begin position="21"/>
        <end position="267"/>
    </location>
</feature>
<dbReference type="InterPro" id="IPR050131">
    <property type="entry name" value="Peptidase_S8_subtilisin-like"/>
</dbReference>
<proteinExistence type="inferred from homology"/>
<dbReference type="Pfam" id="PF00082">
    <property type="entry name" value="Peptidase_S8"/>
    <property type="match status" value="1"/>
</dbReference>
<dbReference type="EMBL" id="VSSQ01003803">
    <property type="protein sequence ID" value="MPM22399.1"/>
    <property type="molecule type" value="Genomic_DNA"/>
</dbReference>
<sequence length="281" mass="30457">MDKARVIINADYSDNTPYSGMGVGIAILDTGLSPSIDFSAPLNRIVVFKDFVNGFDRCYDDNGHGTHVCGIACGNGNLSNKKYEGIAPNANLIVLKILDKYGRGSASTALTAIQWIIENKKRYNIRVVNMSVGTSDRNINSSLIYSMYKAWDSGICIITADGNAGSGNSSITAAGKSKKIITVGNFEIPSYNCDVTAPGIDIVSCMSPDYSFGFHGRSRKKIVSPYYVMMSGTSMSTPMVSGAAALLIEKYPDIKPQEIKQRLLYTCGINKLINVKRLLDQ</sequence>
<organism evidence="6">
    <name type="scientific">bioreactor metagenome</name>
    <dbReference type="NCBI Taxonomy" id="1076179"/>
    <lineage>
        <taxon>unclassified sequences</taxon>
        <taxon>metagenomes</taxon>
        <taxon>ecological metagenomes</taxon>
    </lineage>
</organism>
<evidence type="ECO:0000256" key="4">
    <source>
        <dbReference type="ARBA" id="ARBA00022825"/>
    </source>
</evidence>
<reference evidence="6" key="1">
    <citation type="submission" date="2019-08" db="EMBL/GenBank/DDBJ databases">
        <authorList>
            <person name="Kucharzyk K."/>
            <person name="Murdoch R.W."/>
            <person name="Higgins S."/>
            <person name="Loffler F."/>
        </authorList>
    </citation>
    <scope>NUCLEOTIDE SEQUENCE</scope>
</reference>
<name>A0A644Y222_9ZZZZ</name>
<dbReference type="InterPro" id="IPR000209">
    <property type="entry name" value="Peptidase_S8/S53_dom"/>
</dbReference>
<evidence type="ECO:0000256" key="2">
    <source>
        <dbReference type="ARBA" id="ARBA00022670"/>
    </source>
</evidence>
<keyword evidence="4" id="KW-0720">Serine protease</keyword>
<dbReference type="CDD" id="cd07487">
    <property type="entry name" value="Peptidases_S8_1"/>
    <property type="match status" value="1"/>
</dbReference>
<accession>A0A644Y222</accession>
<comment type="similarity">
    <text evidence="1">Belongs to the peptidase S8 family.</text>
</comment>
<dbReference type="PRINTS" id="PR00723">
    <property type="entry name" value="SUBTILISIN"/>
</dbReference>
<dbReference type="InterPro" id="IPR023828">
    <property type="entry name" value="Peptidase_S8_Ser-AS"/>
</dbReference>
<dbReference type="SUPFAM" id="SSF52743">
    <property type="entry name" value="Subtilisin-like"/>
    <property type="match status" value="1"/>
</dbReference>
<evidence type="ECO:0000313" key="6">
    <source>
        <dbReference type="EMBL" id="MPM22399.1"/>
    </source>
</evidence>
<dbReference type="EC" id="3.4.21.-" evidence="6"/>
<gene>
    <name evidence="6" type="primary">aprX_3</name>
    <name evidence="6" type="ORF">SDC9_68852</name>
</gene>
<evidence type="ECO:0000256" key="3">
    <source>
        <dbReference type="ARBA" id="ARBA00022801"/>
    </source>
</evidence>